<dbReference type="InterPro" id="IPR032772">
    <property type="entry name" value="PGA_deacetylase_PgaB_C"/>
</dbReference>
<dbReference type="SUPFAM" id="SSF88713">
    <property type="entry name" value="Glycoside hydrolase/deacetylase"/>
    <property type="match status" value="1"/>
</dbReference>
<dbReference type="Pfam" id="PF14883">
    <property type="entry name" value="GHL13"/>
    <property type="match status" value="1"/>
</dbReference>
<dbReference type="EC" id="3.5.1.-" evidence="3"/>
<dbReference type="EMBL" id="JBEPSH010000008">
    <property type="protein sequence ID" value="MET4578859.1"/>
    <property type="molecule type" value="Genomic_DNA"/>
</dbReference>
<gene>
    <name evidence="3" type="ORF">ABIE13_003982</name>
</gene>
<evidence type="ECO:0000313" key="4">
    <source>
        <dbReference type="Proteomes" id="UP001549320"/>
    </source>
</evidence>
<accession>A0ABV2QCU8</accession>
<dbReference type="InterPro" id="IPR002509">
    <property type="entry name" value="NODB_dom"/>
</dbReference>
<evidence type="ECO:0000313" key="3">
    <source>
        <dbReference type="EMBL" id="MET4578859.1"/>
    </source>
</evidence>
<dbReference type="Gene3D" id="3.20.20.80">
    <property type="entry name" value="Glycosidases"/>
    <property type="match status" value="1"/>
</dbReference>
<keyword evidence="3" id="KW-0378">Hydrolase</keyword>
<dbReference type="InterPro" id="IPR023854">
    <property type="entry name" value="PGA_deacetylase_PgaB"/>
</dbReference>
<feature type="domain" description="NodB homology" evidence="2">
    <location>
        <begin position="106"/>
        <end position="350"/>
    </location>
</feature>
<dbReference type="Pfam" id="PF01522">
    <property type="entry name" value="Polysacc_deac_1"/>
    <property type="match status" value="1"/>
</dbReference>
<name>A0ABV2QCU8_9BURK</name>
<dbReference type="RefSeq" id="WP_354446476.1">
    <property type="nucleotide sequence ID" value="NZ_JBEPSH010000008.1"/>
</dbReference>
<comment type="caution">
    <text evidence="3">The sequence shown here is derived from an EMBL/GenBank/DDBJ whole genome shotgun (WGS) entry which is preliminary data.</text>
</comment>
<keyword evidence="3" id="KW-0449">Lipoprotein</keyword>
<evidence type="ECO:0000256" key="1">
    <source>
        <dbReference type="ARBA" id="ARBA00022729"/>
    </source>
</evidence>
<protein>
    <submittedName>
        <fullName evidence="3">Biofilm PGA synthesis lipoprotein PgaB</fullName>
        <ecNumber evidence="3">3.5.1.-</ecNumber>
    </submittedName>
</protein>
<keyword evidence="1" id="KW-0732">Signal</keyword>
<dbReference type="PANTHER" id="PTHR34216">
    <property type="match status" value="1"/>
</dbReference>
<reference evidence="3 4" key="1">
    <citation type="submission" date="2024-06" db="EMBL/GenBank/DDBJ databases">
        <title>Sorghum-associated microbial communities from plants grown in Nebraska, USA.</title>
        <authorList>
            <person name="Schachtman D."/>
        </authorList>
    </citation>
    <scope>NUCLEOTIDE SEQUENCE [LARGE SCALE GENOMIC DNA]</scope>
    <source>
        <strain evidence="3 4">2709</strain>
    </source>
</reference>
<dbReference type="Gene3D" id="3.20.20.370">
    <property type="entry name" value="Glycoside hydrolase/deacetylase"/>
    <property type="match status" value="1"/>
</dbReference>
<dbReference type="PROSITE" id="PS51677">
    <property type="entry name" value="NODB"/>
    <property type="match status" value="1"/>
</dbReference>
<dbReference type="InterPro" id="IPR011330">
    <property type="entry name" value="Glyco_hydro/deAcase_b/a-brl"/>
</dbReference>
<organism evidence="3 4">
    <name type="scientific">Ottowia thiooxydans</name>
    <dbReference type="NCBI Taxonomy" id="219182"/>
    <lineage>
        <taxon>Bacteria</taxon>
        <taxon>Pseudomonadati</taxon>
        <taxon>Pseudomonadota</taxon>
        <taxon>Betaproteobacteria</taxon>
        <taxon>Burkholderiales</taxon>
        <taxon>Comamonadaceae</taxon>
        <taxon>Ottowia</taxon>
    </lineage>
</organism>
<dbReference type="PANTHER" id="PTHR34216:SF7">
    <property type="entry name" value="POLY-BETA-1,6-N-ACETYL-D-GLUCOSAMINE N-DEACETYLASE"/>
    <property type="match status" value="1"/>
</dbReference>
<keyword evidence="4" id="KW-1185">Reference proteome</keyword>
<dbReference type="Proteomes" id="UP001549320">
    <property type="component" value="Unassembled WGS sequence"/>
</dbReference>
<dbReference type="NCBIfam" id="TIGR03938">
    <property type="entry name" value="deacetyl_PgaB"/>
    <property type="match status" value="1"/>
</dbReference>
<proteinExistence type="predicted"/>
<dbReference type="GO" id="GO:0016787">
    <property type="term" value="F:hydrolase activity"/>
    <property type="evidence" value="ECO:0007669"/>
    <property type="project" value="UniProtKB-KW"/>
</dbReference>
<sequence>MKRTSFFLYQWLRAVLFGLLLAPLWPASAQRLPAADPVNGADFRVIAFHDVRSNVRASFEAAPDDTALDERTLTEVFAWLQYSGYRPVSLQQITESRSGGKPLPPKPVLLTFDDGYRSAYTKVFPLLQRFDYPAVFALVTSWLEVPEGQLVPWGDKPVPRENFLLWSEAAEMARSPLVEFATHTHEMHTGIQGNPQGNLMPAAVTHRYDPETGRYESDAAYLHRVEADLRRSRALIEARTGAKVRATVWPYGAYNAPVIDASVRAGMPITLTLDAGPNTLGVPLTRIRRGLATYDASAPDYVHMLRSPAGGEVRPINRVMHVDLDYVYDPDPARQEQNLSALIERVAAVRPRSVFLQAYADPDGDGVASELYFPNRYLPMRSDLFARAAWQLRTRARVKVYAWMPVTAFRLPASNPLATRTVRSVNGQAPADRYHRLSPFDPEVRGLVGDIYEDLGRHADFAGLLFHDDAMLSDDEDASSAALEAYRSWGMPADVTTLRADPMLMQRWSTAKTRHLIDFTKELAARVRVWRPGLETARNLYARPVLEPAAEQWFAQNYEASLAAYDYVGLMAMPRMEQEARTAAESDAWLSRLARRAADTPRGLDGTVFELQARDWRTGEPVSDEELTRQWTLLQRAGVRHLGYYPDDFLNNQPSLDTVRRAISVRSLLPRTLPRSARASTAPLATGAPQ</sequence>
<dbReference type="InterPro" id="IPR051398">
    <property type="entry name" value="Polysacch_Deacetylase"/>
</dbReference>
<evidence type="ECO:0000259" key="2">
    <source>
        <dbReference type="PROSITE" id="PS51677"/>
    </source>
</evidence>